<evidence type="ECO:0000313" key="7">
    <source>
        <dbReference type="Proteomes" id="UP000609531"/>
    </source>
</evidence>
<evidence type="ECO:0000256" key="1">
    <source>
        <dbReference type="ARBA" id="ARBA00004418"/>
    </source>
</evidence>
<dbReference type="InterPro" id="IPR030678">
    <property type="entry name" value="Peptide/Ni-bd"/>
</dbReference>
<dbReference type="Gene3D" id="3.10.105.10">
    <property type="entry name" value="Dipeptide-binding Protein, Domain 3"/>
    <property type="match status" value="1"/>
</dbReference>
<dbReference type="GO" id="GO:0030288">
    <property type="term" value="C:outer membrane-bounded periplasmic space"/>
    <property type="evidence" value="ECO:0007669"/>
    <property type="project" value="UniProtKB-ARBA"/>
</dbReference>
<dbReference type="Gene3D" id="3.40.190.10">
    <property type="entry name" value="Periplasmic binding protein-like II"/>
    <property type="match status" value="1"/>
</dbReference>
<dbReference type="InterPro" id="IPR000914">
    <property type="entry name" value="SBP_5_dom"/>
</dbReference>
<comment type="subcellular location">
    <subcellularLocation>
        <location evidence="1">Periplasm</location>
    </subcellularLocation>
</comment>
<feature type="domain" description="Solute-binding protein family 5" evidence="5">
    <location>
        <begin position="86"/>
        <end position="440"/>
    </location>
</feature>
<dbReference type="SUPFAM" id="SSF53850">
    <property type="entry name" value="Periplasmic binding protein-like II"/>
    <property type="match status" value="1"/>
</dbReference>
<dbReference type="Proteomes" id="UP000609531">
    <property type="component" value="Unassembled WGS sequence"/>
</dbReference>
<dbReference type="PROSITE" id="PS51318">
    <property type="entry name" value="TAT"/>
    <property type="match status" value="1"/>
</dbReference>
<evidence type="ECO:0000313" key="6">
    <source>
        <dbReference type="EMBL" id="MBJ3776487.1"/>
    </source>
</evidence>
<dbReference type="PANTHER" id="PTHR30290:SF9">
    <property type="entry name" value="OLIGOPEPTIDE-BINDING PROTEIN APPA"/>
    <property type="match status" value="1"/>
</dbReference>
<dbReference type="Pfam" id="PF00496">
    <property type="entry name" value="SBP_bac_5"/>
    <property type="match status" value="1"/>
</dbReference>
<evidence type="ECO:0000256" key="3">
    <source>
        <dbReference type="ARBA" id="ARBA00022448"/>
    </source>
</evidence>
<keyword evidence="3" id="KW-0813">Transport</keyword>
<proteinExistence type="inferred from homology"/>
<dbReference type="InterPro" id="IPR039424">
    <property type="entry name" value="SBP_5"/>
</dbReference>
<reference evidence="6" key="1">
    <citation type="submission" date="2020-12" db="EMBL/GenBank/DDBJ databases">
        <title>Bacterial taxonomy.</title>
        <authorList>
            <person name="Pan X."/>
        </authorList>
    </citation>
    <scope>NUCLEOTIDE SEQUENCE</scope>
    <source>
        <strain evidence="6">B2012</strain>
    </source>
</reference>
<dbReference type="GO" id="GO:0015833">
    <property type="term" value="P:peptide transport"/>
    <property type="evidence" value="ECO:0007669"/>
    <property type="project" value="TreeGrafter"/>
</dbReference>
<evidence type="ECO:0000259" key="5">
    <source>
        <dbReference type="Pfam" id="PF00496"/>
    </source>
</evidence>
<evidence type="ECO:0000256" key="2">
    <source>
        <dbReference type="ARBA" id="ARBA00005695"/>
    </source>
</evidence>
<comment type="caution">
    <text evidence="6">The sequence shown here is derived from an EMBL/GenBank/DDBJ whole genome shotgun (WGS) entry which is preliminary data.</text>
</comment>
<accession>A0A934MDL1</accession>
<comment type="similarity">
    <text evidence="2">Belongs to the bacterial solute-binding protein 5 family.</text>
</comment>
<keyword evidence="7" id="KW-1185">Reference proteome</keyword>
<evidence type="ECO:0000256" key="4">
    <source>
        <dbReference type="ARBA" id="ARBA00022729"/>
    </source>
</evidence>
<dbReference type="GO" id="GO:0043190">
    <property type="term" value="C:ATP-binding cassette (ABC) transporter complex"/>
    <property type="evidence" value="ECO:0007669"/>
    <property type="project" value="InterPro"/>
</dbReference>
<dbReference type="Gene3D" id="3.90.76.10">
    <property type="entry name" value="Dipeptide-binding Protein, Domain 1"/>
    <property type="match status" value="1"/>
</dbReference>
<organism evidence="6 7">
    <name type="scientific">Acuticoccus mangrovi</name>
    <dbReference type="NCBI Taxonomy" id="2796142"/>
    <lineage>
        <taxon>Bacteria</taxon>
        <taxon>Pseudomonadati</taxon>
        <taxon>Pseudomonadota</taxon>
        <taxon>Alphaproteobacteria</taxon>
        <taxon>Hyphomicrobiales</taxon>
        <taxon>Amorphaceae</taxon>
        <taxon>Acuticoccus</taxon>
    </lineage>
</organism>
<sequence>MRQKLNFLTTRRDVLRYGAAASSLAATGLGPASVLAQEGGEFDEFKIGIWSGVPNLDPEQNSIRTCIVCQNWIFDPLLFRDKDTNELKPYLATEYSYVGDNRWRFKIHEGVMFHNGEPLDAAAVKFSLERRKSDKVGSPFQTTFADVLDCEIIDDTTFEFVCANPFPMMPAYLPTFSIMPPKYYSEHDLSYLALNPVGSGPFKLVEFRPDDVVRVERNEDYWGEKPVIKRVTATIVQEDATRVASLLAGDFNITGRPVMEDFDRIDANPGTRVSATIGNRVVFAGFNFDMPPFDNKLVRQAANYAVDAAIINEVYLRSTGELMASALPSTVPGYDPAIEPYAYDPDKAKALLAEAGFPDGFETTIEVHPGWLIAGMEVTQAIANFLKEVGIKVNLVVSDAGTMAAHINDRTAGPIYVQSWGGNSTFDADSYIQVLFDEGSWSCNHMPEIGALVQAGRATADQAERIKVYQEACRIIHEEAPWIFLYLQPNTYGVTTDTDWEGRPDEMIPLYYLKKIA</sequence>
<dbReference type="PANTHER" id="PTHR30290">
    <property type="entry name" value="PERIPLASMIC BINDING COMPONENT OF ABC TRANSPORTER"/>
    <property type="match status" value="1"/>
</dbReference>
<dbReference type="RefSeq" id="WP_198882387.1">
    <property type="nucleotide sequence ID" value="NZ_JAEKJA010000009.1"/>
</dbReference>
<protein>
    <recommendedName>
        <fullName evidence="5">Solute-binding protein family 5 domain-containing protein</fullName>
    </recommendedName>
</protein>
<dbReference type="AlphaFoldDB" id="A0A934MDL1"/>
<name>A0A934MDL1_9HYPH</name>
<dbReference type="GO" id="GO:1904680">
    <property type="term" value="F:peptide transmembrane transporter activity"/>
    <property type="evidence" value="ECO:0007669"/>
    <property type="project" value="TreeGrafter"/>
</dbReference>
<dbReference type="PIRSF" id="PIRSF002741">
    <property type="entry name" value="MppA"/>
    <property type="match status" value="1"/>
</dbReference>
<dbReference type="InterPro" id="IPR006311">
    <property type="entry name" value="TAT_signal"/>
</dbReference>
<gene>
    <name evidence="6" type="ORF">JCR33_12345</name>
</gene>
<dbReference type="EMBL" id="JAEKJA010000009">
    <property type="protein sequence ID" value="MBJ3776487.1"/>
    <property type="molecule type" value="Genomic_DNA"/>
</dbReference>
<keyword evidence="4" id="KW-0732">Signal</keyword>